<keyword evidence="1" id="KW-0472">Membrane</keyword>
<organism evidence="2 3">
    <name type="scientific">Candidatus Coprovicinus avistercoris</name>
    <dbReference type="NCBI Taxonomy" id="2840754"/>
    <lineage>
        <taxon>Bacteria</taxon>
        <taxon>Bacillati</taxon>
        <taxon>Actinomycetota</taxon>
        <taxon>Coriobacteriia</taxon>
        <taxon>Coriobacteriales</taxon>
        <taxon>Coriobacteriaceae</taxon>
        <taxon>Coriobacteriaceae incertae sedis</taxon>
        <taxon>Candidatus Coprovicinus</taxon>
    </lineage>
</organism>
<sequence length="71" mass="8134">MGRESQAKKQHTLIDYVHMSIDQLHRLLLAAPWWMVCFGATLATIGMGALLLWFLVYSGMTEPVQFIYEGF</sequence>
<dbReference type="EMBL" id="DVMQ01000018">
    <property type="protein sequence ID" value="HIU24773.1"/>
    <property type="molecule type" value="Genomic_DNA"/>
</dbReference>
<feature type="transmembrane region" description="Helical" evidence="1">
    <location>
        <begin position="33"/>
        <end position="56"/>
    </location>
</feature>
<name>A0A9D1L674_9ACTN</name>
<keyword evidence="1" id="KW-1133">Transmembrane helix</keyword>
<protein>
    <submittedName>
        <fullName evidence="2">Uncharacterized protein</fullName>
    </submittedName>
</protein>
<comment type="caution">
    <text evidence="2">The sequence shown here is derived from an EMBL/GenBank/DDBJ whole genome shotgun (WGS) entry which is preliminary data.</text>
</comment>
<reference evidence="2" key="1">
    <citation type="submission" date="2020-10" db="EMBL/GenBank/DDBJ databases">
        <authorList>
            <person name="Gilroy R."/>
        </authorList>
    </citation>
    <scope>NUCLEOTIDE SEQUENCE</scope>
    <source>
        <strain evidence="2">ChiHjej12B11-29160</strain>
    </source>
</reference>
<evidence type="ECO:0000256" key="1">
    <source>
        <dbReference type="SAM" id="Phobius"/>
    </source>
</evidence>
<reference evidence="2" key="2">
    <citation type="journal article" date="2021" name="PeerJ">
        <title>Extensive microbial diversity within the chicken gut microbiome revealed by metagenomics and culture.</title>
        <authorList>
            <person name="Gilroy R."/>
            <person name="Ravi A."/>
            <person name="Getino M."/>
            <person name="Pursley I."/>
            <person name="Horton D.L."/>
            <person name="Alikhan N.F."/>
            <person name="Baker D."/>
            <person name="Gharbi K."/>
            <person name="Hall N."/>
            <person name="Watson M."/>
            <person name="Adriaenssens E.M."/>
            <person name="Foster-Nyarko E."/>
            <person name="Jarju S."/>
            <person name="Secka A."/>
            <person name="Antonio M."/>
            <person name="Oren A."/>
            <person name="Chaudhuri R.R."/>
            <person name="La Ragione R."/>
            <person name="Hildebrand F."/>
            <person name="Pallen M.J."/>
        </authorList>
    </citation>
    <scope>NUCLEOTIDE SEQUENCE</scope>
    <source>
        <strain evidence="2">ChiHjej12B11-29160</strain>
    </source>
</reference>
<evidence type="ECO:0000313" key="3">
    <source>
        <dbReference type="Proteomes" id="UP000824078"/>
    </source>
</evidence>
<dbReference type="AlphaFoldDB" id="A0A9D1L674"/>
<accession>A0A9D1L674</accession>
<proteinExistence type="predicted"/>
<keyword evidence="1" id="KW-0812">Transmembrane</keyword>
<gene>
    <name evidence="2" type="ORF">IAD17_07605</name>
</gene>
<evidence type="ECO:0000313" key="2">
    <source>
        <dbReference type="EMBL" id="HIU24773.1"/>
    </source>
</evidence>
<dbReference type="Proteomes" id="UP000824078">
    <property type="component" value="Unassembled WGS sequence"/>
</dbReference>